<accession>A0A1H9CKQ8</accession>
<keyword evidence="5" id="KW-0255">Endonuclease</keyword>
<evidence type="ECO:0000313" key="6">
    <source>
        <dbReference type="Proteomes" id="UP000199055"/>
    </source>
</evidence>
<evidence type="ECO:0000256" key="1">
    <source>
        <dbReference type="ARBA" id="ARBA00001968"/>
    </source>
</evidence>
<keyword evidence="6" id="KW-1185">Reference proteome</keyword>
<dbReference type="InterPro" id="IPR027805">
    <property type="entry name" value="Transposase_HTH_dom"/>
</dbReference>
<keyword evidence="5" id="KW-0378">Hydrolase</keyword>
<keyword evidence="5" id="KW-0540">Nuclease</keyword>
<dbReference type="InterPro" id="IPR027806">
    <property type="entry name" value="HARBI1_dom"/>
</dbReference>
<evidence type="ECO:0000256" key="2">
    <source>
        <dbReference type="ARBA" id="ARBA00022723"/>
    </source>
</evidence>
<dbReference type="GO" id="GO:0046872">
    <property type="term" value="F:metal ion binding"/>
    <property type="evidence" value="ECO:0007669"/>
    <property type="project" value="UniProtKB-KW"/>
</dbReference>
<gene>
    <name evidence="5" type="ORF">SAMN05216481_103268</name>
</gene>
<dbReference type="GO" id="GO:0004519">
    <property type="term" value="F:endonuclease activity"/>
    <property type="evidence" value="ECO:0007669"/>
    <property type="project" value="UniProtKB-KW"/>
</dbReference>
<comment type="cofactor">
    <cofactor evidence="1">
        <name>a divalent metal cation</name>
        <dbReference type="ChEBI" id="CHEBI:60240"/>
    </cofactor>
</comment>
<evidence type="ECO:0000259" key="4">
    <source>
        <dbReference type="Pfam" id="PF13613"/>
    </source>
</evidence>
<protein>
    <submittedName>
        <fullName evidence="5">Helix-turn-helix of DDE superfamily endonuclease</fullName>
    </submittedName>
</protein>
<keyword evidence="2" id="KW-0479">Metal-binding</keyword>
<evidence type="ECO:0000259" key="3">
    <source>
        <dbReference type="Pfam" id="PF13359"/>
    </source>
</evidence>
<proteinExistence type="predicted"/>
<reference evidence="5 6" key="1">
    <citation type="submission" date="2016-10" db="EMBL/GenBank/DDBJ databases">
        <authorList>
            <person name="de Groot N.N."/>
        </authorList>
    </citation>
    <scope>NUCLEOTIDE SEQUENCE [LARGE SCALE GENOMIC DNA]</scope>
    <source>
        <strain evidence="5 6">CGMCC 4.3519</strain>
    </source>
</reference>
<organism evidence="5 6">
    <name type="scientific">Streptomyces radiopugnans</name>
    <dbReference type="NCBI Taxonomy" id="403935"/>
    <lineage>
        <taxon>Bacteria</taxon>
        <taxon>Bacillati</taxon>
        <taxon>Actinomycetota</taxon>
        <taxon>Actinomycetes</taxon>
        <taxon>Kitasatosporales</taxon>
        <taxon>Streptomycetaceae</taxon>
        <taxon>Streptomyces</taxon>
    </lineage>
</organism>
<dbReference type="Pfam" id="PF13613">
    <property type="entry name" value="HTH_Tnp_4"/>
    <property type="match status" value="1"/>
</dbReference>
<name>A0A1H9CKQ8_9ACTN</name>
<dbReference type="Proteomes" id="UP000199055">
    <property type="component" value="Unassembled WGS sequence"/>
</dbReference>
<dbReference type="STRING" id="403935.SAMN05216481_103268"/>
<evidence type="ECO:0000313" key="5">
    <source>
        <dbReference type="EMBL" id="SEQ01198.1"/>
    </source>
</evidence>
<sequence length="254" mass="28781">MVPYRAMLDVPHEVVEHVSWLIYARRCELNSRWRKLGCFRQALLVLVNLRKNETLAQAAAGFGISTATAGRYVSETVDLLAERAPSLHEALRELPPEGFVILDGTLITTNRIAADEPYYSMKHRRHGMNVQVIARPDGTPLWFSRATPGRTHDLTAARAHGVIQACLSRQLLVLADRAYQGAGATVRTPYYGHRDLPEHYQQYNRDHARLRAPGERAFARLKQWRILRKARCSTNRIGRTVAAVHTIEIAWRSG</sequence>
<dbReference type="AlphaFoldDB" id="A0A1H9CKQ8"/>
<dbReference type="EMBL" id="FOET01000003">
    <property type="protein sequence ID" value="SEQ01198.1"/>
    <property type="molecule type" value="Genomic_DNA"/>
</dbReference>
<feature type="domain" description="Transposase Helix-turn-helix" evidence="4">
    <location>
        <begin position="34"/>
        <end position="85"/>
    </location>
</feature>
<dbReference type="Pfam" id="PF13359">
    <property type="entry name" value="DDE_Tnp_4"/>
    <property type="match status" value="1"/>
</dbReference>
<feature type="domain" description="DDE Tnp4" evidence="3">
    <location>
        <begin position="102"/>
        <end position="243"/>
    </location>
</feature>